<dbReference type="Proteomes" id="UP001429580">
    <property type="component" value="Unassembled WGS sequence"/>
</dbReference>
<keyword evidence="5 7" id="KW-1133">Transmembrane helix</keyword>
<evidence type="ECO:0000256" key="3">
    <source>
        <dbReference type="ARBA" id="ARBA00022475"/>
    </source>
</evidence>
<evidence type="ECO:0000313" key="11">
    <source>
        <dbReference type="Proteomes" id="UP001429580"/>
    </source>
</evidence>
<keyword evidence="11" id="KW-1185">Reference proteome</keyword>
<dbReference type="Pfam" id="PF20501">
    <property type="entry name" value="MbhE"/>
    <property type="match status" value="1"/>
</dbReference>
<gene>
    <name evidence="10" type="ORF">FHS82_003247</name>
</gene>
<dbReference type="InterPro" id="IPR007182">
    <property type="entry name" value="MnhB"/>
</dbReference>
<evidence type="ECO:0000259" key="8">
    <source>
        <dbReference type="Pfam" id="PF04039"/>
    </source>
</evidence>
<evidence type="ECO:0000256" key="4">
    <source>
        <dbReference type="ARBA" id="ARBA00022692"/>
    </source>
</evidence>
<comment type="caution">
    <text evidence="10">The sequence shown here is derived from an EMBL/GenBank/DDBJ whole genome shotgun (WGS) entry which is preliminary data.</text>
</comment>
<dbReference type="PANTHER" id="PTHR33932">
    <property type="entry name" value="NA(+)/H(+) ANTIPORTER SUBUNIT B"/>
    <property type="match status" value="1"/>
</dbReference>
<accession>A0ABX0V2N6</accession>
<dbReference type="InterPro" id="IPR050622">
    <property type="entry name" value="CPA3_antiporter_subunitB"/>
</dbReference>
<comment type="similarity">
    <text evidence="2">Belongs to the CPA3 antiporters (TC 2.A.63) subunit B family.</text>
</comment>
<keyword evidence="4 7" id="KW-0812">Transmembrane</keyword>
<dbReference type="RefSeq" id="WP_166954657.1">
    <property type="nucleotide sequence ID" value="NZ_JAASQI010000008.1"/>
</dbReference>
<evidence type="ECO:0000256" key="1">
    <source>
        <dbReference type="ARBA" id="ARBA00004651"/>
    </source>
</evidence>
<evidence type="ECO:0000313" key="10">
    <source>
        <dbReference type="EMBL" id="NIJ59392.1"/>
    </source>
</evidence>
<keyword evidence="6 7" id="KW-0472">Membrane</keyword>
<comment type="subcellular location">
    <subcellularLocation>
        <location evidence="1">Cell membrane</location>
        <topology evidence="1">Multi-pass membrane protein</topology>
    </subcellularLocation>
</comment>
<dbReference type="EMBL" id="JAASQI010000008">
    <property type="protein sequence ID" value="NIJ59392.1"/>
    <property type="molecule type" value="Genomic_DNA"/>
</dbReference>
<evidence type="ECO:0000256" key="5">
    <source>
        <dbReference type="ARBA" id="ARBA00022989"/>
    </source>
</evidence>
<dbReference type="Pfam" id="PF04039">
    <property type="entry name" value="MnhB"/>
    <property type="match status" value="1"/>
</dbReference>
<proteinExistence type="inferred from homology"/>
<feature type="domain" description="MrpA C-terminal/MbhE" evidence="9">
    <location>
        <begin position="7"/>
        <end position="84"/>
    </location>
</feature>
<evidence type="ECO:0000256" key="6">
    <source>
        <dbReference type="ARBA" id="ARBA00023136"/>
    </source>
</evidence>
<sequence>MRRQIFNAIVVALFGVIFAGIVCAYDERQFLRPLAEFYVTQTPLELGLPNIVTGILITWRGFDTLGEVAVLFMVAASVGLLLRPAPAPTGQLLARPPARSSGEIVETGAATLLPLIFLFGAYVIANGHLSAGGGFQGGAIVASGVVLLLLARPLTTLPLGALAITESLAGVLYVSLGLLGVFFAGGFLDSRFLPAGEFGAFVSAGAIPAISILLGVKVGAELSVIVDRFRA</sequence>
<feature type="transmembrane region" description="Helical" evidence="7">
    <location>
        <begin position="200"/>
        <end position="220"/>
    </location>
</feature>
<feature type="domain" description="Na+/H+ antiporter MnhB subunit-related protein" evidence="8">
    <location>
        <begin position="104"/>
        <end position="222"/>
    </location>
</feature>
<keyword evidence="3" id="KW-1003">Cell membrane</keyword>
<feature type="transmembrane region" description="Helical" evidence="7">
    <location>
        <begin position="104"/>
        <end position="125"/>
    </location>
</feature>
<feature type="transmembrane region" description="Helical" evidence="7">
    <location>
        <begin position="64"/>
        <end position="83"/>
    </location>
</feature>
<protein>
    <submittedName>
        <fullName evidence="10">Multicomponent Na+:H+ antiporter subunit B</fullName>
    </submittedName>
</protein>
<feature type="transmembrane region" description="Helical" evidence="7">
    <location>
        <begin position="163"/>
        <end position="188"/>
    </location>
</feature>
<evidence type="ECO:0000256" key="7">
    <source>
        <dbReference type="SAM" id="Phobius"/>
    </source>
</evidence>
<dbReference type="InterPro" id="IPR046806">
    <property type="entry name" value="MrpA_C/MbhE"/>
</dbReference>
<reference evidence="10 11" key="1">
    <citation type="submission" date="2020-03" db="EMBL/GenBank/DDBJ databases">
        <title>Genomic Encyclopedia of Type Strains, Phase IV (KMG-IV): sequencing the most valuable type-strain genomes for metagenomic binning, comparative biology and taxonomic classification.</title>
        <authorList>
            <person name="Goeker M."/>
        </authorList>
    </citation>
    <scope>NUCLEOTIDE SEQUENCE [LARGE SCALE GENOMIC DNA]</scope>
    <source>
        <strain evidence="10 11">DSM 103870</strain>
    </source>
</reference>
<evidence type="ECO:0000259" key="9">
    <source>
        <dbReference type="Pfam" id="PF20501"/>
    </source>
</evidence>
<name>A0ABX0V2N6_9HYPH</name>
<organism evidence="10 11">
    <name type="scientific">Pseudochelatococcus lubricantis</name>
    <dbReference type="NCBI Taxonomy" id="1538102"/>
    <lineage>
        <taxon>Bacteria</taxon>
        <taxon>Pseudomonadati</taxon>
        <taxon>Pseudomonadota</taxon>
        <taxon>Alphaproteobacteria</taxon>
        <taxon>Hyphomicrobiales</taxon>
        <taxon>Chelatococcaceae</taxon>
        <taxon>Pseudochelatococcus</taxon>
    </lineage>
</organism>
<evidence type="ECO:0000256" key="2">
    <source>
        <dbReference type="ARBA" id="ARBA00009425"/>
    </source>
</evidence>
<feature type="transmembrane region" description="Helical" evidence="7">
    <location>
        <begin position="131"/>
        <end position="151"/>
    </location>
</feature>
<dbReference type="PANTHER" id="PTHR33932:SF4">
    <property type="entry name" value="NA(+)_H(+) ANTIPORTER SUBUNIT B"/>
    <property type="match status" value="1"/>
</dbReference>